<evidence type="ECO:0000256" key="2">
    <source>
        <dbReference type="ARBA" id="ARBA00006001"/>
    </source>
</evidence>
<dbReference type="GO" id="GO:0052855">
    <property type="term" value="F:ADP-dependent NAD(P)H-hydrate dehydratase activity"/>
    <property type="evidence" value="ECO:0007669"/>
    <property type="project" value="UniProtKB-EC"/>
</dbReference>
<evidence type="ECO:0000313" key="17">
    <source>
        <dbReference type="EMBL" id="RKX69345.1"/>
    </source>
</evidence>
<dbReference type="InterPro" id="IPR000631">
    <property type="entry name" value="CARKD"/>
</dbReference>
<evidence type="ECO:0000313" key="18">
    <source>
        <dbReference type="Proteomes" id="UP000271125"/>
    </source>
</evidence>
<evidence type="ECO:0000256" key="3">
    <source>
        <dbReference type="ARBA" id="ARBA00009524"/>
    </source>
</evidence>
<dbReference type="NCBIfam" id="TIGR00196">
    <property type="entry name" value="yjeF_cterm"/>
    <property type="match status" value="1"/>
</dbReference>
<evidence type="ECO:0000256" key="1">
    <source>
        <dbReference type="ARBA" id="ARBA00001958"/>
    </source>
</evidence>
<evidence type="ECO:0000256" key="9">
    <source>
        <dbReference type="ARBA" id="ARBA00023027"/>
    </source>
</evidence>
<dbReference type="Gene3D" id="3.40.1190.20">
    <property type="match status" value="1"/>
</dbReference>
<keyword evidence="6" id="KW-0547">Nucleotide-binding</keyword>
<proteinExistence type="inferred from homology"/>
<keyword evidence="10" id="KW-0456">Lyase</keyword>
<keyword evidence="9" id="KW-0520">NAD</keyword>
<dbReference type="AlphaFoldDB" id="A0A660SEX1"/>
<evidence type="ECO:0000259" key="16">
    <source>
        <dbReference type="PROSITE" id="PS51385"/>
    </source>
</evidence>
<accession>A0A660SEX1</accession>
<dbReference type="SUPFAM" id="SSF64153">
    <property type="entry name" value="YjeF N-terminal domain-like"/>
    <property type="match status" value="1"/>
</dbReference>
<feature type="domain" description="YjeF C-terminal" evidence="15">
    <location>
        <begin position="68"/>
        <end position="348"/>
    </location>
</feature>
<comment type="function">
    <text evidence="11">Bifunctional enzyme that catalyzes the epimerization of the S- and R-forms of NAD(P)HX and the dehydration of the S-form of NAD(P)HX at the expense of ADP, which is converted to AMP. This allows the repair of both epimers of NAD(P)HX, a damaged form of NAD(P)H that is a result of enzymatic or heat-dependent hydration.</text>
</comment>
<reference evidence="17 18" key="1">
    <citation type="submission" date="2018-06" db="EMBL/GenBank/DDBJ databases">
        <title>Extensive metabolic versatility and redundancy in microbially diverse, dynamic hydrothermal sediments.</title>
        <authorList>
            <person name="Dombrowski N."/>
            <person name="Teske A."/>
            <person name="Baker B.J."/>
        </authorList>
    </citation>
    <scope>NUCLEOTIDE SEQUENCE [LARGE SCALE GENOMIC DNA]</scope>
    <source>
        <strain evidence="17">B10_G13</strain>
    </source>
</reference>
<name>A0A660SEX1_UNCT6</name>
<feature type="domain" description="YjeF N-terminal" evidence="16">
    <location>
        <begin position="1"/>
        <end position="58"/>
    </location>
</feature>
<dbReference type="PANTHER" id="PTHR12592">
    <property type="entry name" value="ATP-DEPENDENT (S)-NAD(P)H-HYDRATE DEHYDRATASE FAMILY MEMBER"/>
    <property type="match status" value="1"/>
</dbReference>
<dbReference type="InterPro" id="IPR029056">
    <property type="entry name" value="Ribokinase-like"/>
</dbReference>
<keyword evidence="7" id="KW-0067">ATP-binding</keyword>
<evidence type="ECO:0000256" key="13">
    <source>
        <dbReference type="ARBA" id="ARBA00048238"/>
    </source>
</evidence>
<dbReference type="PROSITE" id="PS51385">
    <property type="entry name" value="YJEF_N"/>
    <property type="match status" value="1"/>
</dbReference>
<keyword evidence="8" id="KW-0521">NADP</keyword>
<evidence type="ECO:0000256" key="14">
    <source>
        <dbReference type="ARBA" id="ARBA00049209"/>
    </source>
</evidence>
<comment type="caution">
    <text evidence="17">The sequence shown here is derived from an EMBL/GenBank/DDBJ whole genome shotgun (WGS) entry which is preliminary data.</text>
</comment>
<dbReference type="GO" id="GO:0052856">
    <property type="term" value="F:NAD(P)HX epimerase activity"/>
    <property type="evidence" value="ECO:0007669"/>
    <property type="project" value="TreeGrafter"/>
</dbReference>
<evidence type="ECO:0000256" key="7">
    <source>
        <dbReference type="ARBA" id="ARBA00022840"/>
    </source>
</evidence>
<dbReference type="PANTHER" id="PTHR12592:SF0">
    <property type="entry name" value="ATP-DEPENDENT (S)-NAD(P)H-HYDRATE DEHYDRATASE"/>
    <property type="match status" value="1"/>
</dbReference>
<dbReference type="Proteomes" id="UP000271125">
    <property type="component" value="Unassembled WGS sequence"/>
</dbReference>
<dbReference type="SUPFAM" id="SSF53613">
    <property type="entry name" value="Ribokinase-like"/>
    <property type="match status" value="1"/>
</dbReference>
<comment type="catalytic activity">
    <reaction evidence="14">
        <text>(6S)-NADPHX + ADP = AMP + phosphate + NADPH + H(+)</text>
        <dbReference type="Rhea" id="RHEA:32235"/>
        <dbReference type="ChEBI" id="CHEBI:15378"/>
        <dbReference type="ChEBI" id="CHEBI:43474"/>
        <dbReference type="ChEBI" id="CHEBI:57783"/>
        <dbReference type="ChEBI" id="CHEBI:64076"/>
        <dbReference type="ChEBI" id="CHEBI:456215"/>
        <dbReference type="ChEBI" id="CHEBI:456216"/>
        <dbReference type="EC" id="4.2.1.136"/>
    </reaction>
</comment>
<evidence type="ECO:0000256" key="4">
    <source>
        <dbReference type="ARBA" id="ARBA00013129"/>
    </source>
</evidence>
<sequence length="351" mass="37675">DIPTGLDSDTGIVGKYAFKSDLTITMELPKLGMYITPGNLFCGDIKVSNIGIPPSIYSNIKFDNYAIDKNLAKYLLPKRNDSSHKGSFGKILLIGGSKSYPGAIMLSSKSAVKSGAGLVYSAFPESLSRTISSYIPDTIKIPLKETEEGSIDLSNFKKIIDISKDMDAVLIGPGISDNKVTLNFVEMIIGEIDKPIILDADGLRILCNNSISIKTDKLLITPHPGEAARILGINTNEINTRRLDFSRLLSDKFKCTVLLKGYKSIITNSNETYINLSGNSALARGGSGDILSGIITAFIGNGMDILNAAALGSYLHGLAGEIASENLSKYSISMDELIAIIPEAFKCICCN</sequence>
<evidence type="ECO:0000256" key="11">
    <source>
        <dbReference type="ARBA" id="ARBA00025153"/>
    </source>
</evidence>
<comment type="similarity">
    <text evidence="3">In the C-terminal section; belongs to the NnrD/CARKD family.</text>
</comment>
<dbReference type="InterPro" id="IPR004443">
    <property type="entry name" value="YjeF_N_dom"/>
</dbReference>
<dbReference type="EC" id="4.2.1.136" evidence="4"/>
<dbReference type="PROSITE" id="PS51383">
    <property type="entry name" value="YJEF_C_3"/>
    <property type="match status" value="1"/>
</dbReference>
<comment type="cofactor">
    <cofactor evidence="1">
        <name>K(+)</name>
        <dbReference type="ChEBI" id="CHEBI:29103"/>
    </cofactor>
</comment>
<dbReference type="EMBL" id="QNBD01000199">
    <property type="protein sequence ID" value="RKX69345.1"/>
    <property type="molecule type" value="Genomic_DNA"/>
</dbReference>
<evidence type="ECO:0000256" key="5">
    <source>
        <dbReference type="ARBA" id="ARBA00018591"/>
    </source>
</evidence>
<dbReference type="GO" id="GO:0110051">
    <property type="term" value="P:metabolite repair"/>
    <property type="evidence" value="ECO:0007669"/>
    <property type="project" value="TreeGrafter"/>
</dbReference>
<comment type="catalytic activity">
    <reaction evidence="13">
        <text>(6S)-NADHX + ADP = AMP + phosphate + NADH + H(+)</text>
        <dbReference type="Rhea" id="RHEA:32223"/>
        <dbReference type="ChEBI" id="CHEBI:15378"/>
        <dbReference type="ChEBI" id="CHEBI:43474"/>
        <dbReference type="ChEBI" id="CHEBI:57945"/>
        <dbReference type="ChEBI" id="CHEBI:64074"/>
        <dbReference type="ChEBI" id="CHEBI:456215"/>
        <dbReference type="ChEBI" id="CHEBI:456216"/>
        <dbReference type="EC" id="4.2.1.136"/>
    </reaction>
</comment>
<dbReference type="Pfam" id="PF01256">
    <property type="entry name" value="Carb_kinase"/>
    <property type="match status" value="1"/>
</dbReference>
<dbReference type="InterPro" id="IPR036652">
    <property type="entry name" value="YjeF_N_dom_sf"/>
</dbReference>
<feature type="non-terminal residue" evidence="17">
    <location>
        <position position="1"/>
    </location>
</feature>
<comment type="similarity">
    <text evidence="2">In the N-terminal section; belongs to the NnrE/AIBP family.</text>
</comment>
<dbReference type="GO" id="GO:0005524">
    <property type="term" value="F:ATP binding"/>
    <property type="evidence" value="ECO:0007669"/>
    <property type="project" value="UniProtKB-KW"/>
</dbReference>
<dbReference type="Gene3D" id="3.40.50.10260">
    <property type="entry name" value="YjeF N-terminal domain"/>
    <property type="match status" value="1"/>
</dbReference>
<evidence type="ECO:0000256" key="10">
    <source>
        <dbReference type="ARBA" id="ARBA00023239"/>
    </source>
</evidence>
<organism evidence="17 18">
    <name type="scientific">candidate division TA06 bacterium</name>
    <dbReference type="NCBI Taxonomy" id="2250710"/>
    <lineage>
        <taxon>Bacteria</taxon>
        <taxon>Bacteria division TA06</taxon>
    </lineage>
</organism>
<dbReference type="HAMAP" id="MF_01965">
    <property type="entry name" value="NADHX_dehydratase"/>
    <property type="match status" value="1"/>
</dbReference>
<protein>
    <recommendedName>
        <fullName evidence="5">Bifunctional NAD(P)H-hydrate repair enzyme Nnr</fullName>
        <ecNumber evidence="4">4.2.1.136</ecNumber>
    </recommendedName>
    <alternativeName>
        <fullName evidence="12">Nicotinamide nucleotide repair protein</fullName>
    </alternativeName>
</protein>
<evidence type="ECO:0000256" key="8">
    <source>
        <dbReference type="ARBA" id="ARBA00022857"/>
    </source>
</evidence>
<evidence type="ECO:0000256" key="12">
    <source>
        <dbReference type="ARBA" id="ARBA00032624"/>
    </source>
</evidence>
<gene>
    <name evidence="17" type="ORF">DRP43_04490</name>
</gene>
<evidence type="ECO:0000256" key="6">
    <source>
        <dbReference type="ARBA" id="ARBA00022741"/>
    </source>
</evidence>
<dbReference type="CDD" id="cd01171">
    <property type="entry name" value="YXKO-related"/>
    <property type="match status" value="1"/>
</dbReference>
<evidence type="ECO:0000259" key="15">
    <source>
        <dbReference type="PROSITE" id="PS51383"/>
    </source>
</evidence>